<dbReference type="PANTHER" id="PTHR34860:SF7">
    <property type="entry name" value="TRANSCRIPTION REGULATOR, SPOVT_ABRB FAMILY"/>
    <property type="match status" value="1"/>
</dbReference>
<evidence type="ECO:0000259" key="1">
    <source>
        <dbReference type="PROSITE" id="PS51740"/>
    </source>
</evidence>
<organism evidence="2 3">
    <name type="scientific">Acidianus brierleyi</name>
    <dbReference type="NCBI Taxonomy" id="41673"/>
    <lineage>
        <taxon>Archaea</taxon>
        <taxon>Thermoproteota</taxon>
        <taxon>Thermoprotei</taxon>
        <taxon>Sulfolobales</taxon>
        <taxon>Sulfolobaceae</taxon>
        <taxon>Acidianus</taxon>
    </lineage>
</organism>
<dbReference type="EMBL" id="CP029289">
    <property type="protein sequence ID" value="AWR93675.1"/>
    <property type="molecule type" value="Genomic_DNA"/>
</dbReference>
<dbReference type="PANTHER" id="PTHR34860">
    <property type="entry name" value="REPRESSOR-LIKE PROTEIN SSO7C3"/>
    <property type="match status" value="1"/>
</dbReference>
<dbReference type="InterPro" id="IPR037914">
    <property type="entry name" value="SpoVT-AbrB_sf"/>
</dbReference>
<dbReference type="InterPro" id="IPR052975">
    <property type="entry name" value="Repressor-like_regulatory"/>
</dbReference>
<sequence>MDVKVHKKGIIVIPAEVRKEFNIKEGAVIDLEIEEDKIVLRPKQTLLDAYGIDGKEAGKKLLEELEKMRKEEVEKENSS</sequence>
<dbReference type="KEGG" id="abri:DFR85_02630"/>
<dbReference type="RefSeq" id="WP_110269559.1">
    <property type="nucleotide sequence ID" value="NZ_CP029289.2"/>
</dbReference>
<dbReference type="Gene3D" id="2.10.260.10">
    <property type="match status" value="1"/>
</dbReference>
<keyword evidence="3" id="KW-1185">Reference proteome</keyword>
<reference evidence="2 3" key="1">
    <citation type="submission" date="2018-05" db="EMBL/GenBank/DDBJ databases">
        <title>Complete Genome Sequences of Extremely Thermoacidophilic, Metal-Mobilizing Type-Strain Members of the Archaeal Family Sulfolobaceae: Acidianus brierleyi DSM-1651T, Acidianus sulfidivorans DSM-18786T, Metallosphaera hakonensis DSM-7519T, and Metallosphaera prunae DSM-10039T.</title>
        <authorList>
            <person name="Counts J.A."/>
            <person name="Kelly R.M."/>
        </authorList>
    </citation>
    <scope>NUCLEOTIDE SEQUENCE [LARGE SCALE GENOMIC DNA]</scope>
    <source>
        <strain evidence="2 3">DSM 1651</strain>
    </source>
</reference>
<dbReference type="Proteomes" id="UP000248044">
    <property type="component" value="Chromosome"/>
</dbReference>
<dbReference type="Pfam" id="PF04014">
    <property type="entry name" value="MazE_antitoxin"/>
    <property type="match status" value="1"/>
</dbReference>
<protein>
    <submittedName>
        <fullName evidence="2">AbrB family transcriptional regulator</fullName>
    </submittedName>
</protein>
<dbReference type="SUPFAM" id="SSF89447">
    <property type="entry name" value="AbrB/MazE/MraZ-like"/>
    <property type="match status" value="1"/>
</dbReference>
<dbReference type="InterPro" id="IPR007159">
    <property type="entry name" value="SpoVT-AbrB_dom"/>
</dbReference>
<accession>A0A2U9ICC2</accession>
<dbReference type="GeneID" id="36831016"/>
<dbReference type="PROSITE" id="PS51740">
    <property type="entry name" value="SPOVT_ABRB"/>
    <property type="match status" value="1"/>
</dbReference>
<dbReference type="GO" id="GO:0003677">
    <property type="term" value="F:DNA binding"/>
    <property type="evidence" value="ECO:0007669"/>
    <property type="project" value="InterPro"/>
</dbReference>
<name>A0A2U9ICC2_9CREN</name>
<dbReference type="NCBIfam" id="TIGR01439">
    <property type="entry name" value="lp_hng_hel_AbrB"/>
    <property type="match status" value="1"/>
</dbReference>
<dbReference type="SMART" id="SM00966">
    <property type="entry name" value="SpoVT_AbrB"/>
    <property type="match status" value="1"/>
</dbReference>
<proteinExistence type="predicted"/>
<dbReference type="AlphaFoldDB" id="A0A2U9ICC2"/>
<gene>
    <name evidence="2" type="ORF">DFR85_02630</name>
</gene>
<evidence type="ECO:0000313" key="2">
    <source>
        <dbReference type="EMBL" id="AWR93675.1"/>
    </source>
</evidence>
<evidence type="ECO:0000313" key="3">
    <source>
        <dbReference type="Proteomes" id="UP000248044"/>
    </source>
</evidence>
<feature type="domain" description="SpoVT-AbrB" evidence="1">
    <location>
        <begin position="1"/>
        <end position="45"/>
    </location>
</feature>
<dbReference type="OrthoDB" id="30861at2157"/>